<proteinExistence type="predicted"/>
<dbReference type="PANTHER" id="PTHR11496">
    <property type="entry name" value="ALCOHOL DEHYDROGENASE"/>
    <property type="match status" value="1"/>
</dbReference>
<dbReference type="Pfam" id="PF25137">
    <property type="entry name" value="ADH_Fe_C"/>
    <property type="match status" value="1"/>
</dbReference>
<dbReference type="EMBL" id="BAABDM010000005">
    <property type="protein sequence ID" value="GAA4100053.1"/>
    <property type="molecule type" value="Genomic_DNA"/>
</dbReference>
<evidence type="ECO:0000313" key="6">
    <source>
        <dbReference type="Proteomes" id="UP001500392"/>
    </source>
</evidence>
<name>A0ABP7WZB2_9GAMM</name>
<keyword evidence="2" id="KW-0472">Membrane</keyword>
<feature type="domain" description="Fe-containing alcohol dehydrogenase-like C-terminal" evidence="4">
    <location>
        <begin position="207"/>
        <end position="398"/>
    </location>
</feature>
<keyword evidence="6" id="KW-1185">Reference proteome</keyword>
<dbReference type="InterPro" id="IPR056798">
    <property type="entry name" value="ADH_Fe_C"/>
</dbReference>
<keyword evidence="1" id="KW-0560">Oxidoreductase</keyword>
<dbReference type="Gene3D" id="3.40.50.1970">
    <property type="match status" value="1"/>
</dbReference>
<dbReference type="InterPro" id="IPR039697">
    <property type="entry name" value="Alcohol_dehydrogenase_Fe"/>
</dbReference>
<keyword evidence="2" id="KW-1133">Transmembrane helix</keyword>
<sequence length="410" mass="43377">MSKFFRTLLQRSYLALIAIPFKLMPSLAYMAFTGQGSTAQLCRHMARQGIRKVLVVSDKPLVSLGIVARAVDVLTEEGVSCTIYDGILPDPTFGMVDAGLALQAQYDCDAVLAIGGGSSIDCAKTIASAATNGRDAKKLVGYFKVKQAPLPLFVLPTTSGTGSEATIAAVISEEKTHEKCFIADPKMLPKAVALDADLLLGMPAAITAATGMDALTHAIETYISLWGTDTSDGYGYASVKMIFEHLPRAYRDGSDAVAREQMAIAAYYSGMAINDAGVGNVHAIAHQLGRYYSTPHGLANALVMPEVLRFMAKAAQAPLAKLGRLIEVAGSSDSDQQAADKFIEAVADLNRRLGIPEQLDTLREEDIPAIAAAAVKEGAGYPVAILMSRNECQTILRTLLSSSESAAALA</sequence>
<organism evidence="5 6">
    <name type="scientific">Zhongshania borealis</name>
    <dbReference type="NCBI Taxonomy" id="889488"/>
    <lineage>
        <taxon>Bacteria</taxon>
        <taxon>Pseudomonadati</taxon>
        <taxon>Pseudomonadota</taxon>
        <taxon>Gammaproteobacteria</taxon>
        <taxon>Cellvibrionales</taxon>
        <taxon>Spongiibacteraceae</taxon>
        <taxon>Zhongshania</taxon>
    </lineage>
</organism>
<reference evidence="6" key="1">
    <citation type="journal article" date="2019" name="Int. J. Syst. Evol. Microbiol.">
        <title>The Global Catalogue of Microorganisms (GCM) 10K type strain sequencing project: providing services to taxonomists for standard genome sequencing and annotation.</title>
        <authorList>
            <consortium name="The Broad Institute Genomics Platform"/>
            <consortium name="The Broad Institute Genome Sequencing Center for Infectious Disease"/>
            <person name="Wu L."/>
            <person name="Ma J."/>
        </authorList>
    </citation>
    <scope>NUCLEOTIDE SEQUENCE [LARGE SCALE GENOMIC DNA]</scope>
    <source>
        <strain evidence="6">JCM 17304</strain>
    </source>
</reference>
<gene>
    <name evidence="5" type="ORF">GCM10022414_26820</name>
</gene>
<dbReference type="RefSeq" id="WP_344936864.1">
    <property type="nucleotide sequence ID" value="NZ_BAABDM010000005.1"/>
</dbReference>
<accession>A0ABP7WZB2</accession>
<dbReference type="Pfam" id="PF00465">
    <property type="entry name" value="Fe-ADH"/>
    <property type="match status" value="1"/>
</dbReference>
<dbReference type="Proteomes" id="UP001500392">
    <property type="component" value="Unassembled WGS sequence"/>
</dbReference>
<feature type="transmembrane region" description="Helical" evidence="2">
    <location>
        <begin position="12"/>
        <end position="32"/>
    </location>
</feature>
<dbReference type="CDD" id="cd08189">
    <property type="entry name" value="Fe-ADH-like"/>
    <property type="match status" value="1"/>
</dbReference>
<protein>
    <submittedName>
        <fullName evidence="5">Iron-containing alcohol dehydrogenase</fullName>
    </submittedName>
</protein>
<evidence type="ECO:0000259" key="4">
    <source>
        <dbReference type="Pfam" id="PF25137"/>
    </source>
</evidence>
<dbReference type="PANTHER" id="PTHR11496:SF83">
    <property type="entry name" value="HYDROXYACID-OXOACID TRANSHYDROGENASE, MITOCHONDRIAL"/>
    <property type="match status" value="1"/>
</dbReference>
<keyword evidence="2" id="KW-0812">Transmembrane</keyword>
<evidence type="ECO:0000256" key="2">
    <source>
        <dbReference type="SAM" id="Phobius"/>
    </source>
</evidence>
<evidence type="ECO:0000256" key="1">
    <source>
        <dbReference type="ARBA" id="ARBA00023002"/>
    </source>
</evidence>
<comment type="caution">
    <text evidence="5">The sequence shown here is derived from an EMBL/GenBank/DDBJ whole genome shotgun (WGS) entry which is preliminary data.</text>
</comment>
<feature type="domain" description="Alcohol dehydrogenase iron-type/glycerol dehydrogenase GldA" evidence="3">
    <location>
        <begin position="32"/>
        <end position="195"/>
    </location>
</feature>
<dbReference type="SUPFAM" id="SSF56796">
    <property type="entry name" value="Dehydroquinate synthase-like"/>
    <property type="match status" value="1"/>
</dbReference>
<evidence type="ECO:0000313" key="5">
    <source>
        <dbReference type="EMBL" id="GAA4100053.1"/>
    </source>
</evidence>
<evidence type="ECO:0000259" key="3">
    <source>
        <dbReference type="Pfam" id="PF00465"/>
    </source>
</evidence>
<dbReference type="Gene3D" id="1.20.1090.10">
    <property type="entry name" value="Dehydroquinate synthase-like - alpha domain"/>
    <property type="match status" value="1"/>
</dbReference>
<dbReference type="InterPro" id="IPR001670">
    <property type="entry name" value="ADH_Fe/GldA"/>
</dbReference>